<dbReference type="SMART" id="SM00875">
    <property type="entry name" value="BACK"/>
    <property type="match status" value="1"/>
</dbReference>
<evidence type="ECO:0000313" key="2">
    <source>
        <dbReference type="EMBL" id="VDI68394.1"/>
    </source>
</evidence>
<dbReference type="OrthoDB" id="9979965at2759"/>
<dbReference type="PANTHER" id="PTHR45774">
    <property type="entry name" value="BTB/POZ DOMAIN-CONTAINING"/>
    <property type="match status" value="1"/>
</dbReference>
<proteinExistence type="predicted"/>
<gene>
    <name evidence="2" type="ORF">MGAL_10B027691</name>
</gene>
<dbReference type="EMBL" id="UYJE01008901">
    <property type="protein sequence ID" value="VDI68394.1"/>
    <property type="molecule type" value="Genomic_DNA"/>
</dbReference>
<dbReference type="SUPFAM" id="SSF54695">
    <property type="entry name" value="POZ domain"/>
    <property type="match status" value="1"/>
</dbReference>
<dbReference type="Pfam" id="PF00651">
    <property type="entry name" value="BTB"/>
    <property type="match status" value="1"/>
</dbReference>
<evidence type="ECO:0000259" key="1">
    <source>
        <dbReference type="PROSITE" id="PS50097"/>
    </source>
</evidence>
<name>A0A8B6GS33_MYTGA</name>
<organism evidence="2 3">
    <name type="scientific">Mytilus galloprovincialis</name>
    <name type="common">Mediterranean mussel</name>
    <dbReference type="NCBI Taxonomy" id="29158"/>
    <lineage>
        <taxon>Eukaryota</taxon>
        <taxon>Metazoa</taxon>
        <taxon>Spiralia</taxon>
        <taxon>Lophotrochozoa</taxon>
        <taxon>Mollusca</taxon>
        <taxon>Bivalvia</taxon>
        <taxon>Autobranchia</taxon>
        <taxon>Pteriomorphia</taxon>
        <taxon>Mytilida</taxon>
        <taxon>Mytiloidea</taxon>
        <taxon>Mytilidae</taxon>
        <taxon>Mytilinae</taxon>
        <taxon>Mytilus</taxon>
    </lineage>
</organism>
<dbReference type="CDD" id="cd18186">
    <property type="entry name" value="BTB_POZ_ZBTB_KLHL-like"/>
    <property type="match status" value="1"/>
</dbReference>
<dbReference type="InterPro" id="IPR011333">
    <property type="entry name" value="SKP1/BTB/POZ_sf"/>
</dbReference>
<accession>A0A8B6GS33</accession>
<dbReference type="InterPro" id="IPR011705">
    <property type="entry name" value="BACK"/>
</dbReference>
<dbReference type="InterPro" id="IPR000210">
    <property type="entry name" value="BTB/POZ_dom"/>
</dbReference>
<dbReference type="PROSITE" id="PS50097">
    <property type="entry name" value="BTB"/>
    <property type="match status" value="1"/>
</dbReference>
<comment type="caution">
    <text evidence="2">The sequence shown here is derived from an EMBL/GenBank/DDBJ whole genome shotgun (WGS) entry which is preliminary data.</text>
</comment>
<dbReference type="SMART" id="SM00225">
    <property type="entry name" value="BTB"/>
    <property type="match status" value="1"/>
</dbReference>
<dbReference type="Gene3D" id="1.25.40.420">
    <property type="match status" value="1"/>
</dbReference>
<sequence length="310" mass="36261">MSSTKDESPDWREAKSLSECMMYTQEKGINCDVTFRIGEDKTPVKAHKYMLSTRSQVFHTMFEGPMSETGDIDIPDIDTNTFDLILKYIYTDSSIISNDNVENVLYAYQYHMDELRQLCVSYIKKNTRNCLQSDYAVTLPKECIEIILMSDYLTCSETELCMFFMRWMEMQYQINNRDKNGENMREMANKLIYLVRFPEVDMTYFSESVSKSGVLNPNEIISIYQSHFGEMNDLFTNQPRNPYGKKQFRSITNRFSGMHLKRNTKGLHALSFYTSRDVWLTGVVIGCPFVYWRKQSVSSCTLKAELKNTF</sequence>
<reference evidence="2" key="1">
    <citation type="submission" date="2018-11" db="EMBL/GenBank/DDBJ databases">
        <authorList>
            <person name="Alioto T."/>
            <person name="Alioto T."/>
        </authorList>
    </citation>
    <scope>NUCLEOTIDE SEQUENCE</scope>
</reference>
<dbReference type="Proteomes" id="UP000596742">
    <property type="component" value="Unassembled WGS sequence"/>
</dbReference>
<protein>
    <recommendedName>
        <fullName evidence="1">BTB domain-containing protein</fullName>
    </recommendedName>
</protein>
<evidence type="ECO:0000313" key="3">
    <source>
        <dbReference type="Proteomes" id="UP000596742"/>
    </source>
</evidence>
<dbReference type="AlphaFoldDB" id="A0A8B6GS33"/>
<feature type="domain" description="BTB" evidence="1">
    <location>
        <begin position="31"/>
        <end position="98"/>
    </location>
</feature>
<dbReference type="Gene3D" id="3.30.710.10">
    <property type="entry name" value="Potassium Channel Kv1.1, Chain A"/>
    <property type="match status" value="1"/>
</dbReference>
<keyword evidence="3" id="KW-1185">Reference proteome</keyword>
<dbReference type="PANTHER" id="PTHR45774:SF3">
    <property type="entry name" value="BTB (POZ) DOMAIN-CONTAINING 2B-RELATED"/>
    <property type="match status" value="1"/>
</dbReference>